<feature type="domain" description="TIR" evidence="2">
    <location>
        <begin position="84"/>
        <end position="239"/>
    </location>
</feature>
<dbReference type="InterPro" id="IPR035897">
    <property type="entry name" value="Toll_tir_struct_dom_sf"/>
</dbReference>
<dbReference type="InterPro" id="IPR000157">
    <property type="entry name" value="TIR_dom"/>
</dbReference>
<sequence length="239" mass="26744">MEKISKDIQANKSISTLLKLLPSACEVHSKHPHVAKFGCVSQGGQVAAYDKTQGKMAFFDPSRHGDFIFISGTKMRTLAKNNENPPDGFMCPGGWKVLVEYYDSLSLAKDGKDDNDLPRGEEISPQLLSAIEGSRISVVVFSRNYASSRWCLDELVKIMKCRQKTPHVVIPIFYHTDPSDVRKQTGSYAKAFDEHEKNFKGEMEKVNRWREALTQAGNLSGWDLNNVANGSTLNNNFVQ</sequence>
<dbReference type="Pfam" id="PF01582">
    <property type="entry name" value="TIR"/>
    <property type="match status" value="1"/>
</dbReference>
<dbReference type="InterPro" id="IPR024951">
    <property type="entry name" value="Sulfurylase_cat_dom"/>
</dbReference>
<dbReference type="InterPro" id="IPR014729">
    <property type="entry name" value="Rossmann-like_a/b/a_fold"/>
</dbReference>
<evidence type="ECO:0000259" key="2">
    <source>
        <dbReference type="PROSITE" id="PS50104"/>
    </source>
</evidence>
<accession>A0A6N2KCK7</accession>
<dbReference type="SUPFAM" id="SSF52374">
    <property type="entry name" value="Nucleotidylyl transferase"/>
    <property type="match status" value="1"/>
</dbReference>
<dbReference type="PROSITE" id="PS50104">
    <property type="entry name" value="TIR"/>
    <property type="match status" value="1"/>
</dbReference>
<reference evidence="3" key="1">
    <citation type="submission" date="2019-03" db="EMBL/GenBank/DDBJ databases">
        <authorList>
            <person name="Mank J."/>
            <person name="Almeida P."/>
        </authorList>
    </citation>
    <scope>NUCLEOTIDE SEQUENCE</scope>
    <source>
        <strain evidence="3">78183</strain>
    </source>
</reference>
<dbReference type="PANTHER" id="PTHR32009:SF152">
    <property type="entry name" value="NEUTRAL_ALKALINE INVERTASE"/>
    <property type="match status" value="1"/>
</dbReference>
<dbReference type="GO" id="GO:0004781">
    <property type="term" value="F:sulfate adenylyltransferase (ATP) activity"/>
    <property type="evidence" value="ECO:0007669"/>
    <property type="project" value="InterPro"/>
</dbReference>
<organism evidence="3">
    <name type="scientific">Salix viminalis</name>
    <name type="common">Common osier</name>
    <name type="synonym">Basket willow</name>
    <dbReference type="NCBI Taxonomy" id="40686"/>
    <lineage>
        <taxon>Eukaryota</taxon>
        <taxon>Viridiplantae</taxon>
        <taxon>Streptophyta</taxon>
        <taxon>Embryophyta</taxon>
        <taxon>Tracheophyta</taxon>
        <taxon>Spermatophyta</taxon>
        <taxon>Magnoliopsida</taxon>
        <taxon>eudicotyledons</taxon>
        <taxon>Gunneridae</taxon>
        <taxon>Pentapetalae</taxon>
        <taxon>rosids</taxon>
        <taxon>fabids</taxon>
        <taxon>Malpighiales</taxon>
        <taxon>Salicaceae</taxon>
        <taxon>Saliceae</taxon>
        <taxon>Salix</taxon>
    </lineage>
</organism>
<gene>
    <name evidence="3" type="ORF">SVIM_LOCUS58732</name>
</gene>
<dbReference type="PANTHER" id="PTHR32009">
    <property type="entry name" value="TMV RESISTANCE PROTEIN N-LIKE"/>
    <property type="match status" value="1"/>
</dbReference>
<dbReference type="AlphaFoldDB" id="A0A6N2KCK7"/>
<dbReference type="EMBL" id="CAADRP010000225">
    <property type="protein sequence ID" value="VFU25403.1"/>
    <property type="molecule type" value="Genomic_DNA"/>
</dbReference>
<dbReference type="SUPFAM" id="SSF52200">
    <property type="entry name" value="Toll/Interleukin receptor TIR domain"/>
    <property type="match status" value="1"/>
</dbReference>
<dbReference type="Gene3D" id="3.40.50.10140">
    <property type="entry name" value="Toll/interleukin-1 receptor homology (TIR) domain"/>
    <property type="match status" value="1"/>
</dbReference>
<proteinExistence type="predicted"/>
<dbReference type="Pfam" id="PF01747">
    <property type="entry name" value="ATP-sulfurylase"/>
    <property type="match status" value="1"/>
</dbReference>
<protein>
    <recommendedName>
        <fullName evidence="2">TIR domain-containing protein</fullName>
    </recommendedName>
</protein>
<evidence type="ECO:0000313" key="3">
    <source>
        <dbReference type="EMBL" id="VFU25403.1"/>
    </source>
</evidence>
<name>A0A6N2KCK7_SALVM</name>
<keyword evidence="1" id="KW-0520">NAD</keyword>
<dbReference type="GO" id="GO:0007165">
    <property type="term" value="P:signal transduction"/>
    <property type="evidence" value="ECO:0007669"/>
    <property type="project" value="InterPro"/>
</dbReference>
<evidence type="ECO:0000256" key="1">
    <source>
        <dbReference type="ARBA" id="ARBA00023027"/>
    </source>
</evidence>
<dbReference type="SMART" id="SM00255">
    <property type="entry name" value="TIR"/>
    <property type="match status" value="1"/>
</dbReference>
<dbReference type="Gene3D" id="3.40.50.620">
    <property type="entry name" value="HUPs"/>
    <property type="match status" value="1"/>
</dbReference>